<protein>
    <submittedName>
        <fullName evidence="2">CU044_5270 family protein</fullName>
    </submittedName>
</protein>
<keyword evidence="1" id="KW-1133">Transmembrane helix</keyword>
<reference evidence="2" key="1">
    <citation type="submission" date="2020-09" db="EMBL/GenBank/DDBJ databases">
        <title>Secondary metabolite and genome analysis of marine Streptomyces chumphonensis KK1-2T.</title>
        <authorList>
            <person name="Phongsopitanun W."/>
            <person name="Kanchanasin P."/>
            <person name="Pittayakhajonwut P."/>
            <person name="Suwanborirux K."/>
            <person name="Tanasupawat S."/>
        </authorList>
    </citation>
    <scope>NUCLEOTIDE SEQUENCE</scope>
    <source>
        <strain evidence="2">KK1-2</strain>
    </source>
</reference>
<keyword evidence="3" id="KW-1185">Reference proteome</keyword>
<name>A0A927IAM7_9ACTN</name>
<comment type="caution">
    <text evidence="2">The sequence shown here is derived from an EMBL/GenBank/DDBJ whole genome shotgun (WGS) entry which is preliminary data.</text>
</comment>
<evidence type="ECO:0000313" key="2">
    <source>
        <dbReference type="EMBL" id="MBD3931828.1"/>
    </source>
</evidence>
<accession>A0A927IAM7</accession>
<dbReference type="InterPro" id="IPR047789">
    <property type="entry name" value="CU044_5270-like"/>
</dbReference>
<proteinExistence type="predicted"/>
<gene>
    <name evidence="2" type="ORF">IF129_09665</name>
</gene>
<keyword evidence="1" id="KW-0472">Membrane</keyword>
<organism evidence="2 3">
    <name type="scientific">Streptomyces chumphonensis</name>
    <dbReference type="NCBI Taxonomy" id="1214925"/>
    <lineage>
        <taxon>Bacteria</taxon>
        <taxon>Bacillati</taxon>
        <taxon>Actinomycetota</taxon>
        <taxon>Actinomycetes</taxon>
        <taxon>Kitasatosporales</taxon>
        <taxon>Streptomycetaceae</taxon>
        <taxon>Streptomyces</taxon>
    </lineage>
</organism>
<dbReference type="EMBL" id="JACXYU010000003">
    <property type="protein sequence ID" value="MBD3931828.1"/>
    <property type="molecule type" value="Genomic_DNA"/>
</dbReference>
<evidence type="ECO:0000313" key="3">
    <source>
        <dbReference type="Proteomes" id="UP000632289"/>
    </source>
</evidence>
<dbReference type="AlphaFoldDB" id="A0A927IAM7"/>
<keyword evidence="1" id="KW-0812">Transmembrane</keyword>
<dbReference type="Proteomes" id="UP000632289">
    <property type="component" value="Unassembled WGS sequence"/>
</dbReference>
<feature type="transmembrane region" description="Helical" evidence="1">
    <location>
        <begin position="50"/>
        <end position="70"/>
    </location>
</feature>
<evidence type="ECO:0000256" key="1">
    <source>
        <dbReference type="SAM" id="Phobius"/>
    </source>
</evidence>
<dbReference type="NCBIfam" id="NF038083">
    <property type="entry name" value="CU044_5270_fam"/>
    <property type="match status" value="1"/>
</dbReference>
<dbReference type="RefSeq" id="WP_191209106.1">
    <property type="nucleotide sequence ID" value="NZ_BAABKL010000018.1"/>
</dbReference>
<sequence>MTDELELLQDWDADASPLTEPARAQARHRLLNTISRTERHPDRGPGRRRALRLATAGVVALLITGTAVLITTEGGAPDRAGTETPHLRSAAAVKVLEGAAVYAGRQETPVAPRGDQFIYSKRIIKETDRKTGEVKTFVDVNWDSVDGSKRSLTMERGNVIWEEPMKDGGSVWPPREWSKLATLPTDPEKLVPALISAGGTTDQSIDDLSGFDWFRAYFLLGELLKQPALPPGLRPAAYEALALVQGVEAIPDVKDSAGRTGVGIAYTGEGAQKGSYLIFDEESHEFLGFRSEGSTASGRTYVQLSHTVEWAIVDRLRQRP</sequence>